<proteinExistence type="predicted"/>
<comment type="caution">
    <text evidence="1">The sequence shown here is derived from an EMBL/GenBank/DDBJ whole genome shotgun (WGS) entry which is preliminary data.</text>
</comment>
<accession>A0A3E0U8W3</accession>
<evidence type="ECO:0000313" key="2">
    <source>
        <dbReference type="Proteomes" id="UP000256899"/>
    </source>
</evidence>
<dbReference type="RefSeq" id="WP_116017749.1">
    <property type="nucleotide sequence ID" value="NZ_QUOT01000001.1"/>
</dbReference>
<organism evidence="1 2">
    <name type="scientific">Thalassotalea euphylliae</name>
    <dbReference type="NCBI Taxonomy" id="1655234"/>
    <lineage>
        <taxon>Bacteria</taxon>
        <taxon>Pseudomonadati</taxon>
        <taxon>Pseudomonadota</taxon>
        <taxon>Gammaproteobacteria</taxon>
        <taxon>Alteromonadales</taxon>
        <taxon>Colwelliaceae</taxon>
        <taxon>Thalassotalea</taxon>
    </lineage>
</organism>
<name>A0A3E0U8W3_9GAMM</name>
<protein>
    <submittedName>
        <fullName evidence="1">Elongation factor P hydroxylase</fullName>
    </submittedName>
</protein>
<dbReference type="Proteomes" id="UP000256899">
    <property type="component" value="Unassembled WGS sequence"/>
</dbReference>
<keyword evidence="1" id="KW-0251">Elongation factor</keyword>
<dbReference type="InterPro" id="IPR007411">
    <property type="entry name" value="EpmC"/>
</dbReference>
<reference evidence="2" key="1">
    <citation type="submission" date="2018-08" db="EMBL/GenBank/DDBJ databases">
        <title>Thalassotalea euphylliae genome.</title>
        <authorList>
            <person name="Summers S."/>
            <person name="Rice S.A."/>
            <person name="Freckelton M.L."/>
            <person name="Nedved B.T."/>
            <person name="Hadfield M.G."/>
        </authorList>
    </citation>
    <scope>NUCLEOTIDE SEQUENCE [LARGE SCALE GENOMIC DNA]</scope>
    <source>
        <strain evidence="2">H3</strain>
    </source>
</reference>
<dbReference type="EMBL" id="QUOT01000001">
    <property type="protein sequence ID" value="REL32292.1"/>
    <property type="molecule type" value="Genomic_DNA"/>
</dbReference>
<dbReference type="GO" id="GO:0003746">
    <property type="term" value="F:translation elongation factor activity"/>
    <property type="evidence" value="ECO:0007669"/>
    <property type="project" value="UniProtKB-KW"/>
</dbReference>
<evidence type="ECO:0000313" key="1">
    <source>
        <dbReference type="EMBL" id="REL32292.1"/>
    </source>
</evidence>
<gene>
    <name evidence="1" type="ORF">DXX94_17095</name>
</gene>
<keyword evidence="2" id="KW-1185">Reference proteome</keyword>
<keyword evidence="1" id="KW-0648">Protein biosynthesis</keyword>
<dbReference type="Pfam" id="PF04315">
    <property type="entry name" value="EpmC"/>
    <property type="match status" value="1"/>
</dbReference>
<sequence>MHQIDDIISIFNNTFFDSFNTKLVKGKDEPIYLPADDTVDHHRIIFAHGFYASALHEIAHWCIAGPDRRLLEDFGYWYEPDGRTEMQQKEFEKVEVKPQAVEWALCAAAGKNFRVSADNLNGAEPDYQGFKNSVFEQVKTYLVDGFPVRAQQLMAALCEFYQTNIPSSEHDFVRVSP</sequence>
<dbReference type="AlphaFoldDB" id="A0A3E0U8W3"/>